<accession>A0A1R3X727</accession>
<dbReference type="InterPro" id="IPR019282">
    <property type="entry name" value="Glycoamylase-like_cons_dom"/>
</dbReference>
<dbReference type="AlphaFoldDB" id="A0A1R3X727"/>
<evidence type="ECO:0000313" key="3">
    <source>
        <dbReference type="Proteomes" id="UP000192455"/>
    </source>
</evidence>
<evidence type="ECO:0000313" key="2">
    <source>
        <dbReference type="EMBL" id="SIT86558.1"/>
    </source>
</evidence>
<sequence length="428" mass="47764">MNSLSCLVEKVQRDAFHFFPAHANPLNGLVHDSTQPFTPSSIAAVGFALTCYPVAVRRGWMSHDVALGHCLAAVRFFDEADLSGGAEASGYRGFFYHFLDMTTGRRAWESELSTIDTALLIAGILFTARFFTGDSEAEAELRRRADAIYGRVEWDWAQNGGGAISLGWTPEGGFLPWRWIGYSEALILYALALGAPDHPASTESYDEWLSGYRWKKVYDIEYLYAGPLFIHQFSHIWIDFRGIFDRYMAERGIDYFENSRRATIIHREYAIRNPRGWESYSGDCWGLTASNGPGPARHLLSNGEERDFYGYRARGAPFGPDDGTVSPWASIASLPFAPEIVESAIDCLAHRAQCQHSTFGFYGSLNPSFHLEPGDSGWVCEWHVALNQGPVVLMVENHRDGFVWDLMRGCAPVVRGLAKAGFRGGWLG</sequence>
<dbReference type="EMBL" id="FTPS01000002">
    <property type="protein sequence ID" value="SIT86558.1"/>
    <property type="molecule type" value="Genomic_DNA"/>
</dbReference>
<name>A0A1R3X727_9RHOB</name>
<reference evidence="2 3" key="1">
    <citation type="submission" date="2017-01" db="EMBL/GenBank/DDBJ databases">
        <authorList>
            <person name="Mah S.A."/>
            <person name="Swanson W.J."/>
            <person name="Moy G.W."/>
            <person name="Vacquier V.D."/>
        </authorList>
    </citation>
    <scope>NUCLEOTIDE SEQUENCE [LARGE SCALE GENOMIC DNA]</scope>
    <source>
        <strain evidence="2 3">DSM 21219</strain>
    </source>
</reference>
<proteinExistence type="predicted"/>
<organism evidence="2 3">
    <name type="scientific">Pontibaca methylaminivorans</name>
    <dbReference type="NCBI Taxonomy" id="515897"/>
    <lineage>
        <taxon>Bacteria</taxon>
        <taxon>Pseudomonadati</taxon>
        <taxon>Pseudomonadota</taxon>
        <taxon>Alphaproteobacteria</taxon>
        <taxon>Rhodobacterales</taxon>
        <taxon>Roseobacteraceae</taxon>
        <taxon>Pontibaca</taxon>
    </lineage>
</organism>
<feature type="domain" description="Glycoamylase-like" evidence="1">
    <location>
        <begin position="177"/>
        <end position="410"/>
    </location>
</feature>
<dbReference type="RefSeq" id="WP_076650211.1">
    <property type="nucleotide sequence ID" value="NZ_FTPS01000002.1"/>
</dbReference>
<dbReference type="Pfam" id="PF10091">
    <property type="entry name" value="Glycoamylase"/>
    <property type="match status" value="1"/>
</dbReference>
<dbReference type="PIRSF" id="PIRSF028431">
    <property type="entry name" value="UCP028431"/>
    <property type="match status" value="1"/>
</dbReference>
<gene>
    <name evidence="2" type="ORF">SAMN05421849_2322</name>
</gene>
<protein>
    <recommendedName>
        <fullName evidence="1">Glycoamylase-like domain-containing protein</fullName>
    </recommendedName>
</protein>
<dbReference type="STRING" id="515897.SAMN05421849_2322"/>
<dbReference type="InterPro" id="IPR016883">
    <property type="entry name" value="UCP028431"/>
</dbReference>
<dbReference type="Gene3D" id="1.50.10.140">
    <property type="match status" value="1"/>
</dbReference>
<dbReference type="Proteomes" id="UP000192455">
    <property type="component" value="Unassembled WGS sequence"/>
</dbReference>
<evidence type="ECO:0000259" key="1">
    <source>
        <dbReference type="Pfam" id="PF10091"/>
    </source>
</evidence>
<dbReference type="OrthoDB" id="5937621at2"/>
<keyword evidence="3" id="KW-1185">Reference proteome</keyword>